<dbReference type="PANTHER" id="PTHR21346:SF10">
    <property type="entry name" value="TRANSMEMBRANE PROTEIN"/>
    <property type="match status" value="1"/>
</dbReference>
<comment type="subcellular location">
    <subcellularLocation>
        <location evidence="1">Membrane</location>
    </subcellularLocation>
</comment>
<organism evidence="7 8">
    <name type="scientific">Physocladia obscura</name>
    <dbReference type="NCBI Taxonomy" id="109957"/>
    <lineage>
        <taxon>Eukaryota</taxon>
        <taxon>Fungi</taxon>
        <taxon>Fungi incertae sedis</taxon>
        <taxon>Chytridiomycota</taxon>
        <taxon>Chytridiomycota incertae sedis</taxon>
        <taxon>Chytridiomycetes</taxon>
        <taxon>Chytridiales</taxon>
        <taxon>Chytriomycetaceae</taxon>
        <taxon>Physocladia</taxon>
    </lineage>
</organism>
<dbReference type="AlphaFoldDB" id="A0AAD5XFZ3"/>
<evidence type="ECO:0000256" key="2">
    <source>
        <dbReference type="ARBA" id="ARBA00009160"/>
    </source>
</evidence>
<keyword evidence="5" id="KW-0472">Membrane</keyword>
<keyword evidence="3" id="KW-0812">Transmembrane</keyword>
<dbReference type="InterPro" id="IPR018247">
    <property type="entry name" value="EF_Hand_1_Ca_BS"/>
</dbReference>
<evidence type="ECO:0000256" key="1">
    <source>
        <dbReference type="ARBA" id="ARBA00004370"/>
    </source>
</evidence>
<feature type="compositionally biased region" description="Polar residues" evidence="6">
    <location>
        <begin position="1"/>
        <end position="15"/>
    </location>
</feature>
<dbReference type="GO" id="GO:0016020">
    <property type="term" value="C:membrane"/>
    <property type="evidence" value="ECO:0007669"/>
    <property type="project" value="UniProtKB-SubCell"/>
</dbReference>
<reference evidence="7" key="1">
    <citation type="submission" date="2020-05" db="EMBL/GenBank/DDBJ databases">
        <title>Phylogenomic resolution of chytrid fungi.</title>
        <authorList>
            <person name="Stajich J.E."/>
            <person name="Amses K."/>
            <person name="Simmons R."/>
            <person name="Seto K."/>
            <person name="Myers J."/>
            <person name="Bonds A."/>
            <person name="Quandt C.A."/>
            <person name="Barry K."/>
            <person name="Liu P."/>
            <person name="Grigoriev I."/>
            <person name="Longcore J.E."/>
            <person name="James T.Y."/>
        </authorList>
    </citation>
    <scope>NUCLEOTIDE SEQUENCE</scope>
    <source>
        <strain evidence="7">JEL0513</strain>
    </source>
</reference>
<feature type="region of interest" description="Disordered" evidence="6">
    <location>
        <begin position="1"/>
        <end position="22"/>
    </location>
</feature>
<sequence length="138" mass="14346">MTTTKPPAPGSNTAPVPNDPSLAPFTFGTHPADATEISVATLVGACSGFAVKKIAKGTGLVIGVGFLSLQALSYSGFVKIDWPKIESAIVKRLDADGDGQLTQKDFKLMGLRLIHNLTSDIPSAGGFSAAFFVGFRYG</sequence>
<evidence type="ECO:0000313" key="7">
    <source>
        <dbReference type="EMBL" id="KAJ3130998.1"/>
    </source>
</evidence>
<keyword evidence="4" id="KW-1133">Transmembrane helix</keyword>
<keyword evidence="8" id="KW-1185">Reference proteome</keyword>
<dbReference type="Pfam" id="PF04930">
    <property type="entry name" value="FUN14"/>
    <property type="match status" value="1"/>
</dbReference>
<gene>
    <name evidence="7" type="ORF">HK100_007030</name>
</gene>
<evidence type="ECO:0000256" key="4">
    <source>
        <dbReference type="ARBA" id="ARBA00022989"/>
    </source>
</evidence>
<proteinExistence type="inferred from homology"/>
<name>A0AAD5XFZ3_9FUNG</name>
<dbReference type="PROSITE" id="PS00018">
    <property type="entry name" value="EF_HAND_1"/>
    <property type="match status" value="1"/>
</dbReference>
<dbReference type="EMBL" id="JADGJH010000329">
    <property type="protein sequence ID" value="KAJ3130998.1"/>
    <property type="molecule type" value="Genomic_DNA"/>
</dbReference>
<accession>A0AAD5XFZ3</accession>
<evidence type="ECO:0000256" key="3">
    <source>
        <dbReference type="ARBA" id="ARBA00022692"/>
    </source>
</evidence>
<dbReference type="PANTHER" id="PTHR21346">
    <property type="entry name" value="FUN14 DOMAIN CONTAINING"/>
    <property type="match status" value="1"/>
</dbReference>
<evidence type="ECO:0008006" key="9">
    <source>
        <dbReference type="Google" id="ProtNLM"/>
    </source>
</evidence>
<comment type="caution">
    <text evidence="7">The sequence shown here is derived from an EMBL/GenBank/DDBJ whole genome shotgun (WGS) entry which is preliminary data.</text>
</comment>
<dbReference type="Proteomes" id="UP001211907">
    <property type="component" value="Unassembled WGS sequence"/>
</dbReference>
<evidence type="ECO:0000256" key="5">
    <source>
        <dbReference type="ARBA" id="ARBA00023136"/>
    </source>
</evidence>
<evidence type="ECO:0000256" key="6">
    <source>
        <dbReference type="SAM" id="MobiDB-lite"/>
    </source>
</evidence>
<comment type="similarity">
    <text evidence="2">Belongs to the FUN14 family.</text>
</comment>
<protein>
    <recommendedName>
        <fullName evidence="9">EF-hand domain-containing protein</fullName>
    </recommendedName>
</protein>
<evidence type="ECO:0000313" key="8">
    <source>
        <dbReference type="Proteomes" id="UP001211907"/>
    </source>
</evidence>
<dbReference type="InterPro" id="IPR007014">
    <property type="entry name" value="FUN14"/>
</dbReference>